<evidence type="ECO:0000259" key="2">
    <source>
        <dbReference type="Pfam" id="PF13843"/>
    </source>
</evidence>
<organism evidence="3 4">
    <name type="scientific">Synaphobranchus kaupii</name>
    <name type="common">Kaup's arrowtooth eel</name>
    <dbReference type="NCBI Taxonomy" id="118154"/>
    <lineage>
        <taxon>Eukaryota</taxon>
        <taxon>Metazoa</taxon>
        <taxon>Chordata</taxon>
        <taxon>Craniata</taxon>
        <taxon>Vertebrata</taxon>
        <taxon>Euteleostomi</taxon>
        <taxon>Actinopterygii</taxon>
        <taxon>Neopterygii</taxon>
        <taxon>Teleostei</taxon>
        <taxon>Anguilliformes</taxon>
        <taxon>Synaphobranchidae</taxon>
        <taxon>Synaphobranchus</taxon>
    </lineage>
</organism>
<reference evidence="3" key="1">
    <citation type="journal article" date="2023" name="Science">
        <title>Genome structures resolve the early diversification of teleost fishes.</title>
        <authorList>
            <person name="Parey E."/>
            <person name="Louis A."/>
            <person name="Montfort J."/>
            <person name="Bouchez O."/>
            <person name="Roques C."/>
            <person name="Iampietro C."/>
            <person name="Lluch J."/>
            <person name="Castinel A."/>
            <person name="Donnadieu C."/>
            <person name="Desvignes T."/>
            <person name="Floi Bucao C."/>
            <person name="Jouanno E."/>
            <person name="Wen M."/>
            <person name="Mejri S."/>
            <person name="Dirks R."/>
            <person name="Jansen H."/>
            <person name="Henkel C."/>
            <person name="Chen W.J."/>
            <person name="Zahm M."/>
            <person name="Cabau C."/>
            <person name="Klopp C."/>
            <person name="Thompson A.W."/>
            <person name="Robinson-Rechavi M."/>
            <person name="Braasch I."/>
            <person name="Lecointre G."/>
            <person name="Bobe J."/>
            <person name="Postlethwait J.H."/>
            <person name="Berthelot C."/>
            <person name="Roest Crollius H."/>
            <person name="Guiguen Y."/>
        </authorList>
    </citation>
    <scope>NUCLEOTIDE SEQUENCE</scope>
    <source>
        <strain evidence="3">WJC10195</strain>
    </source>
</reference>
<name>A0A9Q1IAB3_SYNKA</name>
<feature type="compositionally biased region" description="Low complexity" evidence="1">
    <location>
        <begin position="24"/>
        <end position="36"/>
    </location>
</feature>
<dbReference type="PANTHER" id="PTHR46599:SF3">
    <property type="entry name" value="PIGGYBAC TRANSPOSABLE ELEMENT-DERIVED PROTEIN 4"/>
    <property type="match status" value="1"/>
</dbReference>
<feature type="compositionally biased region" description="Basic and acidic residues" evidence="1">
    <location>
        <begin position="162"/>
        <end position="176"/>
    </location>
</feature>
<dbReference type="PANTHER" id="PTHR46599">
    <property type="entry name" value="PIGGYBAC TRANSPOSABLE ELEMENT-DERIVED PROTEIN 4"/>
    <property type="match status" value="1"/>
</dbReference>
<gene>
    <name evidence="3" type="ORF">SKAU_G00420610</name>
</gene>
<accession>A0A9Q1IAB3</accession>
<feature type="domain" description="PiggyBac transposable element-derived protein" evidence="2">
    <location>
        <begin position="198"/>
        <end position="570"/>
    </location>
</feature>
<proteinExistence type="predicted"/>
<dbReference type="AlphaFoldDB" id="A0A9Q1IAB3"/>
<evidence type="ECO:0000256" key="1">
    <source>
        <dbReference type="SAM" id="MobiDB-lite"/>
    </source>
</evidence>
<dbReference type="Proteomes" id="UP001152622">
    <property type="component" value="Chromosome 24"/>
</dbReference>
<dbReference type="OrthoDB" id="123207at2759"/>
<keyword evidence="4" id="KW-1185">Reference proteome</keyword>
<feature type="compositionally biased region" description="Low complexity" evidence="1">
    <location>
        <begin position="82"/>
        <end position="104"/>
    </location>
</feature>
<sequence length="716" mass="80078">MVVLRSKRLRDAVEAAEEREDSGSESAGYSSSSESFDSSEEDDLERRMDPLADMDTSMAPAINVAHRGPTISPPLPPGGPDSGVPDTGGPDSGTQASASSGLKSPPLPKSCPGSHKRKRGAVLPPSPVGGAPMTVPRTPKSTGPEKKNTRKGKGAPTPAALTEDRWKTADDPDPRPRAHPFRPARAPGVQLDTFKSYSPLDLFQLFFSPSVVRTLCANTNKHAYRRIARGMRTTWLPLNEAEMYRYLGLLIAMALMKTHELRDYWSQKRLYNHPFYRSVMRQHRFSVITYNLHMSDPDKDAENNAKRGTPEFDGLCAVKPLMDSVKAACKAFYQPRQQLSVDERMVASKANIVRKRHMKARPNKSGIELFVLADPANGYTCDFNVYCGESASSVGKGAAHDAVMDLLDVPYLGTGYHVYMGNFYASTALFHDLHRMRFGACGNVPPNEQGFPRPGVNDKPRRAERGTVQWLRKDPLLFVKWMDAREVRVCSTIHQVFTGDTMERRVRNPQDNAWTTVKMPVPTAVKEYNKYTGGVDLSSSLIKSYNVRQRTKKWYKTLFYHFIDVAVVNALLLHKELSKLKNTKPLPHKQFREELCLQLADFGVERAPVTPATLETPPPAKTVVIKEDPYAELGPIMHMVTSITDPTTVEVSQKATAGRKLCVHCLASKKHMKTIWQCQTCNVALCVIADRNCFLEWHEKRIAENRKVKTIKQEEV</sequence>
<protein>
    <recommendedName>
        <fullName evidence="2">PiggyBac transposable element-derived protein domain-containing protein</fullName>
    </recommendedName>
</protein>
<dbReference type="EMBL" id="JAINUF010000024">
    <property type="protein sequence ID" value="KAJ8333165.1"/>
    <property type="molecule type" value="Genomic_DNA"/>
</dbReference>
<dbReference type="InterPro" id="IPR029526">
    <property type="entry name" value="PGBD"/>
</dbReference>
<evidence type="ECO:0000313" key="4">
    <source>
        <dbReference type="Proteomes" id="UP001152622"/>
    </source>
</evidence>
<evidence type="ECO:0000313" key="3">
    <source>
        <dbReference type="EMBL" id="KAJ8333165.1"/>
    </source>
</evidence>
<comment type="caution">
    <text evidence="3">The sequence shown here is derived from an EMBL/GenBank/DDBJ whole genome shotgun (WGS) entry which is preliminary data.</text>
</comment>
<dbReference type="Pfam" id="PF13843">
    <property type="entry name" value="DDE_Tnp_1_7"/>
    <property type="match status" value="1"/>
</dbReference>
<feature type="region of interest" description="Disordered" evidence="1">
    <location>
        <begin position="1"/>
        <end position="185"/>
    </location>
</feature>